<dbReference type="PROSITE" id="PS51318">
    <property type="entry name" value="TAT"/>
    <property type="match status" value="1"/>
</dbReference>
<dbReference type="Pfam" id="PF08811">
    <property type="entry name" value="DUF1800"/>
    <property type="match status" value="1"/>
</dbReference>
<proteinExistence type="predicted"/>
<organism evidence="2 3">
    <name type="scientific">Nocardioides agri</name>
    <dbReference type="NCBI Taxonomy" id="2682843"/>
    <lineage>
        <taxon>Bacteria</taxon>
        <taxon>Bacillati</taxon>
        <taxon>Actinomycetota</taxon>
        <taxon>Actinomycetes</taxon>
        <taxon>Propionibacteriales</taxon>
        <taxon>Nocardioidaceae</taxon>
        <taxon>Nocardioides</taxon>
    </lineage>
</organism>
<dbReference type="EMBL" id="WSEK01000004">
    <property type="protein sequence ID" value="MVQ49817.1"/>
    <property type="molecule type" value="Genomic_DNA"/>
</dbReference>
<dbReference type="Proteomes" id="UP000473525">
    <property type="component" value="Unassembled WGS sequence"/>
</dbReference>
<feature type="region of interest" description="Disordered" evidence="1">
    <location>
        <begin position="1"/>
        <end position="61"/>
    </location>
</feature>
<gene>
    <name evidence="2" type="ORF">GON03_11540</name>
</gene>
<comment type="caution">
    <text evidence="2">The sequence shown here is derived from an EMBL/GenBank/DDBJ whole genome shotgun (WGS) entry which is preliminary data.</text>
</comment>
<evidence type="ECO:0000313" key="2">
    <source>
        <dbReference type="EMBL" id="MVQ49817.1"/>
    </source>
</evidence>
<dbReference type="AlphaFoldDB" id="A0A6L6XT50"/>
<sequence length="579" mass="63867">MPGSLAEGRRPTHGNYGGGLRWHLRRPMGGLSHGSRHGSRPVFPNPPRTGTSAMTASTPDVPTRRRALRLAGGAAGTAVVATGAAAAPAVATRPKVSYRPGRYPQTAILKPAARHLVNRFSYGITPRLAAEVRAAGGHLAWFDQQLATAYDGSADNLCDWWPDLHLDAVTLWERNRMGIRGGWEVMWDYGNRVVMRRMTSPRQVLEVMTEFWENHFHVPTTFDNIHVSRIGYGETIRQRALGRFEDLLQATVVHPAMLTYLGAATSTKAHPNENLGRELLELHTLGIGSFGEDDVKSSARILTGHRVDLYNTWAAYYAPQDHWTGPVSVAGFSDPNADADGRDLVRRYLTYLAHHPATARRIATKLARAFVSDSVPASLVDQLAAVYLQNDTAIAPVLRTLVRSAEFRSAIDKKVRDADEDVVATYRVLGVGVKPPRTEASAANQVYWQTALLGLAPFTWPRPDGQPVDNASWSSATRALASMAFHWDMVNGFWPGDSVQFPRKRSWLARGRSMVFRDLVDHLSRLLLHRESTRGLLEACCVAVNAHPDDEVGPGSPVLQSRMPRLVATVLDSPAFYHR</sequence>
<accession>A0A6L6XT50</accession>
<evidence type="ECO:0000313" key="3">
    <source>
        <dbReference type="Proteomes" id="UP000473525"/>
    </source>
</evidence>
<dbReference type="InterPro" id="IPR006311">
    <property type="entry name" value="TAT_signal"/>
</dbReference>
<evidence type="ECO:0000256" key="1">
    <source>
        <dbReference type="SAM" id="MobiDB-lite"/>
    </source>
</evidence>
<dbReference type="InterPro" id="IPR014917">
    <property type="entry name" value="DUF1800"/>
</dbReference>
<feature type="compositionally biased region" description="Polar residues" evidence="1">
    <location>
        <begin position="48"/>
        <end position="60"/>
    </location>
</feature>
<keyword evidence="3" id="KW-1185">Reference proteome</keyword>
<name>A0A6L6XT50_9ACTN</name>
<protein>
    <submittedName>
        <fullName evidence="2">DUF1800 family protein</fullName>
    </submittedName>
</protein>
<reference evidence="2 3" key="1">
    <citation type="submission" date="2019-12" db="EMBL/GenBank/DDBJ databases">
        <authorList>
            <person name="Huq M.A."/>
        </authorList>
    </citation>
    <scope>NUCLEOTIDE SEQUENCE [LARGE SCALE GENOMIC DNA]</scope>
    <source>
        <strain evidence="2 3">MAH-18</strain>
    </source>
</reference>